<keyword evidence="1" id="KW-1133">Transmembrane helix</keyword>
<protein>
    <submittedName>
        <fullName evidence="2">Uncharacterized protein</fullName>
    </submittedName>
</protein>
<feature type="transmembrane region" description="Helical" evidence="1">
    <location>
        <begin position="124"/>
        <end position="146"/>
    </location>
</feature>
<proteinExistence type="predicted"/>
<keyword evidence="3" id="KW-1185">Reference proteome</keyword>
<name>A0A5C3E6J6_9BASI</name>
<feature type="transmembrane region" description="Helical" evidence="1">
    <location>
        <begin position="222"/>
        <end position="241"/>
    </location>
</feature>
<keyword evidence="1" id="KW-0812">Transmembrane</keyword>
<evidence type="ECO:0000256" key="1">
    <source>
        <dbReference type="SAM" id="Phobius"/>
    </source>
</evidence>
<evidence type="ECO:0000313" key="2">
    <source>
        <dbReference type="EMBL" id="SPO26142.1"/>
    </source>
</evidence>
<organism evidence="2 3">
    <name type="scientific">Ustilago trichophora</name>
    <dbReference type="NCBI Taxonomy" id="86804"/>
    <lineage>
        <taxon>Eukaryota</taxon>
        <taxon>Fungi</taxon>
        <taxon>Dikarya</taxon>
        <taxon>Basidiomycota</taxon>
        <taxon>Ustilaginomycotina</taxon>
        <taxon>Ustilaginomycetes</taxon>
        <taxon>Ustilaginales</taxon>
        <taxon>Ustilaginaceae</taxon>
        <taxon>Ustilago</taxon>
    </lineage>
</organism>
<dbReference type="EMBL" id="OOIN01000013">
    <property type="protein sequence ID" value="SPO26142.1"/>
    <property type="molecule type" value="Genomic_DNA"/>
</dbReference>
<feature type="transmembrane region" description="Helical" evidence="1">
    <location>
        <begin position="153"/>
        <end position="173"/>
    </location>
</feature>
<keyword evidence="1" id="KW-0472">Membrane</keyword>
<reference evidence="2 3" key="1">
    <citation type="submission" date="2018-03" db="EMBL/GenBank/DDBJ databases">
        <authorList>
            <person name="Guldener U."/>
        </authorList>
    </citation>
    <scope>NUCLEOTIDE SEQUENCE [LARGE SCALE GENOMIC DNA]</scope>
    <source>
        <strain evidence="2 3">NBRC100155</strain>
    </source>
</reference>
<gene>
    <name evidence="2" type="ORF">UTRI_02418</name>
</gene>
<dbReference type="Proteomes" id="UP000324022">
    <property type="component" value="Unassembled WGS sequence"/>
</dbReference>
<feature type="transmembrane region" description="Helical" evidence="1">
    <location>
        <begin position="83"/>
        <end position="104"/>
    </location>
</feature>
<dbReference type="AlphaFoldDB" id="A0A5C3E6J6"/>
<dbReference type="OrthoDB" id="3239304at2759"/>
<accession>A0A5C3E6J6</accession>
<evidence type="ECO:0000313" key="3">
    <source>
        <dbReference type="Proteomes" id="UP000324022"/>
    </source>
</evidence>
<sequence length="362" mass="40256">MVWDLCMFLAVSQISTVCGLGLAATRWWGQALISTTQYKDSESFNISYAYSSPIIPSSVVPSPRHNRNPTTMRTFCCCIPVRLGVLMLSPLTAIAATLLAYTQLYLLLNYESQYDTFTKAIRGALAGITILIALSSLFGLLGALFARRGMVSFYSNMLWLVSSFSPFWAPSIFGNCSETRTISPASVKAKLTENARSTVVLGISLDGSRDQLVRSSPMSAQLWWRSCWYSGLVLMWLIGIVTKYKHQLHERDASYSGGYQKPTSRIFGNIGKGGQYHQTQTRELTMRVCFTPQPHRQVGKMLRTKMLITNVMLPTLMPPPLRTISLSASSELAFLREWGGFDGHQSTDTLFCAYLLSTPLVS</sequence>